<feature type="domain" description="Tify" evidence="4">
    <location>
        <begin position="135"/>
        <end position="170"/>
    </location>
</feature>
<reference evidence="5" key="2">
    <citation type="journal article" date="2010" name="Genomics">
        <title>Analysis of floral transcription factors from Lycoris longituba.</title>
        <authorList>
            <person name="He Q.L."/>
            <person name="Cui S.J."/>
            <person name="Gu J.L."/>
            <person name="Zhang H."/>
            <person name="Wang M.X."/>
            <person name="Zhou Y."/>
            <person name="Zhang L."/>
            <person name="Huang M.R."/>
        </authorList>
    </citation>
    <scope>NUCLEOTIDE SEQUENCE</scope>
</reference>
<feature type="non-terminal residue" evidence="5">
    <location>
        <position position="1"/>
    </location>
</feature>
<dbReference type="PROSITE" id="PS51320">
    <property type="entry name" value="TIFY"/>
    <property type="match status" value="1"/>
</dbReference>
<proteinExistence type="evidence at transcript level"/>
<reference evidence="5" key="1">
    <citation type="submission" date="2009-05" db="EMBL/GenBank/DDBJ databases">
        <authorList>
            <person name="Huang M."/>
            <person name="He Q."/>
            <person name="Zhang L."/>
            <person name="Cui S."/>
            <person name="Wang M."/>
            <person name="Zhou Y."/>
        </authorList>
    </citation>
    <scope>NUCLEOTIDE SEQUENCE</scope>
</reference>
<sequence length="192" mass="20684">ARGEDKFKKAAFDHVASSGFQPVATKDSLEPSQRASFLKEARQRCFGFDRQGPHQFSMHAYQPESIDNFGASTPPMVSHPSMPVSMSSPFFEVHGSSGGRDHQVASLKQKSSGGFTSHSPTLVGSRTFTGRNVSRPTTPSQLTIFYAGSVNVYNDVPLEKAQAIMLLASKSCYATSNAPNQSPETPVSSLIP</sequence>
<dbReference type="PANTHER" id="PTHR33077">
    <property type="entry name" value="PROTEIN TIFY 4A-RELATED-RELATED"/>
    <property type="match status" value="1"/>
</dbReference>
<accession>D6MK47</accession>
<name>D6MK47_9ASPA</name>
<dbReference type="SMART" id="SM00979">
    <property type="entry name" value="TIFY"/>
    <property type="match status" value="1"/>
</dbReference>
<feature type="non-terminal residue" evidence="5">
    <location>
        <position position="192"/>
    </location>
</feature>
<organism evidence="5">
    <name type="scientific">Lycoris longituba</name>
    <dbReference type="NCBI Taxonomy" id="272140"/>
    <lineage>
        <taxon>Eukaryota</taxon>
        <taxon>Viridiplantae</taxon>
        <taxon>Streptophyta</taxon>
        <taxon>Embryophyta</taxon>
        <taxon>Tracheophyta</taxon>
        <taxon>Spermatophyta</taxon>
        <taxon>Magnoliopsida</taxon>
        <taxon>Liliopsida</taxon>
        <taxon>Asparagales</taxon>
        <taxon>Amaryllidaceae</taxon>
        <taxon>Amaryllidoideae</taxon>
        <taxon>Lycoris</taxon>
    </lineage>
</organism>
<dbReference type="GO" id="GO:2000022">
    <property type="term" value="P:regulation of jasmonic acid mediated signaling pathway"/>
    <property type="evidence" value="ECO:0007669"/>
    <property type="project" value="UniProtKB-UniRule"/>
</dbReference>
<evidence type="ECO:0000256" key="1">
    <source>
        <dbReference type="ARBA" id="ARBA00008614"/>
    </source>
</evidence>
<protein>
    <recommendedName>
        <fullName evidence="2">Protein TIFY</fullName>
    </recommendedName>
    <alternativeName>
        <fullName evidence="2">Jasmonate ZIM domain-containing protein</fullName>
    </alternativeName>
</protein>
<evidence type="ECO:0000256" key="3">
    <source>
        <dbReference type="SAM" id="MobiDB-lite"/>
    </source>
</evidence>
<dbReference type="GO" id="GO:0031347">
    <property type="term" value="P:regulation of defense response"/>
    <property type="evidence" value="ECO:0007669"/>
    <property type="project" value="UniProtKB-UniRule"/>
</dbReference>
<comment type="similarity">
    <text evidence="1 2">Belongs to the TIFY/JAZ family.</text>
</comment>
<evidence type="ECO:0000313" key="5">
    <source>
        <dbReference type="EMBL" id="ADG57894.1"/>
    </source>
</evidence>
<keyword evidence="2" id="KW-0539">Nucleus</keyword>
<dbReference type="GO" id="GO:0009611">
    <property type="term" value="P:response to wounding"/>
    <property type="evidence" value="ECO:0007669"/>
    <property type="project" value="UniProtKB-UniRule"/>
</dbReference>
<comment type="subcellular location">
    <subcellularLocation>
        <location evidence="2">Nucleus</location>
    </subcellularLocation>
</comment>
<dbReference type="EMBL" id="GQ165914">
    <property type="protein sequence ID" value="ADG57894.1"/>
    <property type="molecule type" value="mRNA"/>
</dbReference>
<dbReference type="AlphaFoldDB" id="D6MK47"/>
<dbReference type="InterPro" id="IPR010399">
    <property type="entry name" value="Tify_dom"/>
</dbReference>
<comment type="function">
    <text evidence="2">Repressor of jasmonate responses.</text>
</comment>
<feature type="region of interest" description="Disordered" evidence="3">
    <location>
        <begin position="110"/>
        <end position="134"/>
    </location>
</feature>
<dbReference type="GO" id="GO:0005634">
    <property type="term" value="C:nucleus"/>
    <property type="evidence" value="ECO:0007669"/>
    <property type="project" value="UniProtKB-SubCell"/>
</dbReference>
<dbReference type="PANTHER" id="PTHR33077:SF90">
    <property type="entry name" value="PROTEIN TIFY 7"/>
    <property type="match status" value="1"/>
</dbReference>
<dbReference type="InterPro" id="IPR040390">
    <property type="entry name" value="TIFY/JAZ"/>
</dbReference>
<keyword evidence="2" id="KW-1184">Jasmonic acid signaling pathway</keyword>
<comment type="domain">
    <text evidence="2">The jas domain is required for interaction with COI1.</text>
</comment>
<dbReference type="Pfam" id="PF06200">
    <property type="entry name" value="tify"/>
    <property type="match status" value="1"/>
</dbReference>
<evidence type="ECO:0000259" key="4">
    <source>
        <dbReference type="PROSITE" id="PS51320"/>
    </source>
</evidence>
<evidence type="ECO:0000256" key="2">
    <source>
        <dbReference type="RuleBase" id="RU369065"/>
    </source>
</evidence>